<dbReference type="EMBL" id="GL378348">
    <property type="protein sequence ID" value="EFJ46788.1"/>
    <property type="molecule type" value="Genomic_DNA"/>
</dbReference>
<dbReference type="GeneID" id="9628318"/>
<evidence type="ECO:0000313" key="3">
    <source>
        <dbReference type="Proteomes" id="UP000001058"/>
    </source>
</evidence>
<organism evidence="3">
    <name type="scientific">Volvox carteri f. nagariensis</name>
    <dbReference type="NCBI Taxonomy" id="3068"/>
    <lineage>
        <taxon>Eukaryota</taxon>
        <taxon>Viridiplantae</taxon>
        <taxon>Chlorophyta</taxon>
        <taxon>core chlorophytes</taxon>
        <taxon>Chlorophyceae</taxon>
        <taxon>CS clade</taxon>
        <taxon>Chlamydomonadales</taxon>
        <taxon>Volvocaceae</taxon>
        <taxon>Volvox</taxon>
    </lineage>
</organism>
<dbReference type="Pfam" id="PF00188">
    <property type="entry name" value="CAP"/>
    <property type="match status" value="1"/>
</dbReference>
<dbReference type="PRINTS" id="PR00837">
    <property type="entry name" value="V5TPXLIKE"/>
</dbReference>
<dbReference type="KEGG" id="vcn:VOLCADRAFT_92588"/>
<dbReference type="GO" id="GO:0005576">
    <property type="term" value="C:extracellular region"/>
    <property type="evidence" value="ECO:0007669"/>
    <property type="project" value="InterPro"/>
</dbReference>
<dbReference type="OrthoDB" id="337038at2759"/>
<evidence type="ECO:0000313" key="2">
    <source>
        <dbReference type="EMBL" id="EFJ46788.1"/>
    </source>
</evidence>
<dbReference type="PANTHER" id="PTHR10334">
    <property type="entry name" value="CYSTEINE-RICH SECRETORY PROTEIN-RELATED"/>
    <property type="match status" value="1"/>
</dbReference>
<dbReference type="SMART" id="SM00198">
    <property type="entry name" value="SCP"/>
    <property type="match status" value="1"/>
</dbReference>
<gene>
    <name evidence="2" type="ORF">VOLCADRAFT_92588</name>
</gene>
<proteinExistence type="predicted"/>
<protein>
    <recommendedName>
        <fullName evidence="1">SCP domain-containing protein</fullName>
    </recommendedName>
</protein>
<dbReference type="InParanoid" id="D8U016"/>
<reference evidence="2 3" key="1">
    <citation type="journal article" date="2010" name="Science">
        <title>Genomic analysis of organismal complexity in the multicellular green alga Volvox carteri.</title>
        <authorList>
            <person name="Prochnik S.E."/>
            <person name="Umen J."/>
            <person name="Nedelcu A.M."/>
            <person name="Hallmann A."/>
            <person name="Miller S.M."/>
            <person name="Nishii I."/>
            <person name="Ferris P."/>
            <person name="Kuo A."/>
            <person name="Mitros T."/>
            <person name="Fritz-Laylin L.K."/>
            <person name="Hellsten U."/>
            <person name="Chapman J."/>
            <person name="Simakov O."/>
            <person name="Rensing S.A."/>
            <person name="Terry A."/>
            <person name="Pangilinan J."/>
            <person name="Kapitonov V."/>
            <person name="Jurka J."/>
            <person name="Salamov A."/>
            <person name="Shapiro H."/>
            <person name="Schmutz J."/>
            <person name="Grimwood J."/>
            <person name="Lindquist E."/>
            <person name="Lucas S."/>
            <person name="Grigoriev I.V."/>
            <person name="Schmitt R."/>
            <person name="Kirk D."/>
            <person name="Rokhsar D.S."/>
        </authorList>
    </citation>
    <scope>NUCLEOTIDE SEQUENCE [LARGE SCALE GENOMIC DNA]</scope>
    <source>
        <strain evidence="3">f. Nagariensis / Eve</strain>
    </source>
</reference>
<keyword evidence="3" id="KW-1185">Reference proteome</keyword>
<dbReference type="InterPro" id="IPR035940">
    <property type="entry name" value="CAP_sf"/>
</dbReference>
<dbReference type="InterPro" id="IPR001283">
    <property type="entry name" value="CRISP-related"/>
</dbReference>
<dbReference type="InterPro" id="IPR014044">
    <property type="entry name" value="CAP_dom"/>
</dbReference>
<accession>D8U016</accession>
<dbReference type="STRING" id="3068.D8U016"/>
<feature type="domain" description="SCP" evidence="1">
    <location>
        <begin position="2"/>
        <end position="104"/>
    </location>
</feature>
<evidence type="ECO:0000259" key="1">
    <source>
        <dbReference type="SMART" id="SM00198"/>
    </source>
</evidence>
<dbReference type="RefSeq" id="XP_002951997.1">
    <property type="nucleotide sequence ID" value="XM_002951951.1"/>
</dbReference>
<dbReference type="PROSITE" id="PS01009">
    <property type="entry name" value="CRISP_1"/>
    <property type="match status" value="1"/>
</dbReference>
<dbReference type="SUPFAM" id="SSF55797">
    <property type="entry name" value="PR-1-like"/>
    <property type="match status" value="1"/>
</dbReference>
<dbReference type="AlphaFoldDB" id="D8U016"/>
<dbReference type="Gene3D" id="3.40.33.10">
    <property type="entry name" value="CAP"/>
    <property type="match status" value="1"/>
</dbReference>
<name>D8U016_VOLCA</name>
<sequence length="130" mass="14235">MARWQSSQSAERKYPKPYSGTCGKAMDEWFYEGLSFNFSTLRLFTDNVGKGMGHFTQVVWKGSVKMGCGTAMSDYTIRFLSGAVRIGGCKAVVCRYWPPGNIPTDAEFAANGTSGNMICRKFANAGRDSG</sequence>
<dbReference type="InterPro" id="IPR018244">
    <property type="entry name" value="Allrgn_V5/Tpx1_CS"/>
</dbReference>
<dbReference type="Proteomes" id="UP000001058">
    <property type="component" value="Unassembled WGS sequence"/>
</dbReference>